<name>A0A4C1UVZ8_EUMVA</name>
<sequence length="155" mass="17748">MWSQPVPARWPGRPLSRHQNSGWCSAYCKPPQVGVGRRGRNFMKTSQSVETASPPRAVVPRIFNSEFRKRKYSCLTQRVKDLNFVKSMAEVKSKAWNLFVLVVSNFLGKKKSEDDVELVESVLSNLQKLGCNMNVKNHFLHSHLDRFPRNLGDFG</sequence>
<evidence type="ECO:0000256" key="1">
    <source>
        <dbReference type="SAM" id="MobiDB-lite"/>
    </source>
</evidence>
<dbReference type="PANTHER" id="PTHR46114:SF1">
    <property type="entry name" value="ZAD DOMAIN-CONTAINING PROTEIN"/>
    <property type="match status" value="1"/>
</dbReference>
<proteinExistence type="predicted"/>
<evidence type="ECO:0000313" key="2">
    <source>
        <dbReference type="EMBL" id="GBP30410.1"/>
    </source>
</evidence>
<comment type="caution">
    <text evidence="2">The sequence shown here is derived from an EMBL/GenBank/DDBJ whole genome shotgun (WGS) entry which is preliminary data.</text>
</comment>
<dbReference type="AlphaFoldDB" id="A0A4C1UVZ8"/>
<protein>
    <submittedName>
        <fullName evidence="2">Uncharacterized protein</fullName>
    </submittedName>
</protein>
<dbReference type="PANTHER" id="PTHR46114">
    <property type="entry name" value="APPLE DOMAIN-CONTAINING PROTEIN"/>
    <property type="match status" value="1"/>
</dbReference>
<dbReference type="EMBL" id="BGZK01000232">
    <property type="protein sequence ID" value="GBP30410.1"/>
    <property type="molecule type" value="Genomic_DNA"/>
</dbReference>
<organism evidence="2 3">
    <name type="scientific">Eumeta variegata</name>
    <name type="common">Bagworm moth</name>
    <name type="synonym">Eumeta japonica</name>
    <dbReference type="NCBI Taxonomy" id="151549"/>
    <lineage>
        <taxon>Eukaryota</taxon>
        <taxon>Metazoa</taxon>
        <taxon>Ecdysozoa</taxon>
        <taxon>Arthropoda</taxon>
        <taxon>Hexapoda</taxon>
        <taxon>Insecta</taxon>
        <taxon>Pterygota</taxon>
        <taxon>Neoptera</taxon>
        <taxon>Endopterygota</taxon>
        <taxon>Lepidoptera</taxon>
        <taxon>Glossata</taxon>
        <taxon>Ditrysia</taxon>
        <taxon>Tineoidea</taxon>
        <taxon>Psychidae</taxon>
        <taxon>Oiketicinae</taxon>
        <taxon>Eumeta</taxon>
    </lineage>
</organism>
<accession>A0A4C1UVZ8</accession>
<feature type="region of interest" description="Disordered" evidence="1">
    <location>
        <begin position="1"/>
        <end position="20"/>
    </location>
</feature>
<dbReference type="OrthoDB" id="8063408at2759"/>
<evidence type="ECO:0000313" key="3">
    <source>
        <dbReference type="Proteomes" id="UP000299102"/>
    </source>
</evidence>
<keyword evidence="3" id="KW-1185">Reference proteome</keyword>
<gene>
    <name evidence="2" type="ORF">EVAR_18209_1</name>
</gene>
<reference evidence="2 3" key="1">
    <citation type="journal article" date="2019" name="Commun. Biol.">
        <title>The bagworm genome reveals a unique fibroin gene that provides high tensile strength.</title>
        <authorList>
            <person name="Kono N."/>
            <person name="Nakamura H."/>
            <person name="Ohtoshi R."/>
            <person name="Tomita M."/>
            <person name="Numata K."/>
            <person name="Arakawa K."/>
        </authorList>
    </citation>
    <scope>NUCLEOTIDE SEQUENCE [LARGE SCALE GENOMIC DNA]</scope>
</reference>
<dbReference type="Proteomes" id="UP000299102">
    <property type="component" value="Unassembled WGS sequence"/>
</dbReference>